<keyword evidence="5" id="KW-0732">Signal</keyword>
<evidence type="ECO:0000256" key="1">
    <source>
        <dbReference type="ARBA" id="ARBA00010312"/>
    </source>
</evidence>
<comment type="similarity">
    <text evidence="1">Belongs to the prokaryotic molybdopterin-containing oxidoreductase family.</text>
</comment>
<dbReference type="PANTHER" id="PTHR43742">
    <property type="entry name" value="TRIMETHYLAMINE-N-OXIDE REDUCTASE"/>
    <property type="match status" value="1"/>
</dbReference>
<dbReference type="GO" id="GO:0016491">
    <property type="term" value="F:oxidoreductase activity"/>
    <property type="evidence" value="ECO:0007669"/>
    <property type="project" value="UniProtKB-KW"/>
</dbReference>
<name>A3MWA2_PYRCJ</name>
<dbReference type="Proteomes" id="UP000001431">
    <property type="component" value="Chromosome"/>
</dbReference>
<dbReference type="Gene3D" id="3.30.200.210">
    <property type="match status" value="1"/>
</dbReference>
<protein>
    <submittedName>
        <fullName evidence="9">Molybdopterin oxidoreductase</fullName>
    </submittedName>
</protein>
<accession>A3MWA2</accession>
<dbReference type="Gene3D" id="3.40.228.10">
    <property type="entry name" value="Dimethylsulfoxide Reductase, domain 2"/>
    <property type="match status" value="1"/>
</dbReference>
<dbReference type="InterPro" id="IPR009010">
    <property type="entry name" value="Asp_de-COase-like_dom_sf"/>
</dbReference>
<dbReference type="InterPro" id="IPR050612">
    <property type="entry name" value="Prok_Mopterin_Oxidored"/>
</dbReference>
<dbReference type="PROSITE" id="PS51318">
    <property type="entry name" value="TAT"/>
    <property type="match status" value="1"/>
</dbReference>
<gene>
    <name evidence="9" type="ordered locus">Pcal_1500</name>
</gene>
<dbReference type="HOGENOM" id="CLU_000422_13_3_2"/>
<feature type="domain" description="Molybdopterin dinucleotide-binding" evidence="8">
    <location>
        <begin position="757"/>
        <end position="811"/>
    </location>
</feature>
<evidence type="ECO:0000256" key="3">
    <source>
        <dbReference type="ARBA" id="ARBA00022505"/>
    </source>
</evidence>
<dbReference type="AlphaFoldDB" id="A3MWA2"/>
<reference evidence="9" key="1">
    <citation type="submission" date="2007-02" db="EMBL/GenBank/DDBJ databases">
        <title>Complete sequence of Pyrobaculum calidifontis JCM 11548.</title>
        <authorList>
            <consortium name="US DOE Joint Genome Institute"/>
            <person name="Copeland A."/>
            <person name="Lucas S."/>
            <person name="Lapidus A."/>
            <person name="Barry K."/>
            <person name="Glavina del Rio T."/>
            <person name="Dalin E."/>
            <person name="Tice H."/>
            <person name="Pitluck S."/>
            <person name="Chain P."/>
            <person name="Malfatti S."/>
            <person name="Shin M."/>
            <person name="Vergez L."/>
            <person name="Schmutz J."/>
            <person name="Larimer F."/>
            <person name="Land M."/>
            <person name="Hauser L."/>
            <person name="Kyrpides N."/>
            <person name="Mikhailova N."/>
            <person name="Cozen A.E."/>
            <person name="Fitz-Gibbon S.T."/>
            <person name="House C.H."/>
            <person name="Saltikov C."/>
            <person name="Lowe T.M."/>
            <person name="Richardson P."/>
        </authorList>
    </citation>
    <scope>NUCLEOTIDE SEQUENCE [LARGE SCALE GENOMIC DNA]</scope>
    <source>
        <strain evidence="9">JCM 11548</strain>
    </source>
</reference>
<evidence type="ECO:0000313" key="10">
    <source>
        <dbReference type="Proteomes" id="UP000001431"/>
    </source>
</evidence>
<evidence type="ECO:0000256" key="5">
    <source>
        <dbReference type="ARBA" id="ARBA00022729"/>
    </source>
</evidence>
<evidence type="ECO:0000313" key="9">
    <source>
        <dbReference type="EMBL" id="ABO08919.1"/>
    </source>
</evidence>
<evidence type="ECO:0000259" key="7">
    <source>
        <dbReference type="Pfam" id="PF00384"/>
    </source>
</evidence>
<keyword evidence="6" id="KW-0560">Oxidoreductase</keyword>
<dbReference type="Pfam" id="PF01568">
    <property type="entry name" value="Molydop_binding"/>
    <property type="match status" value="1"/>
</dbReference>
<dbReference type="SUPFAM" id="SSF53706">
    <property type="entry name" value="Formate dehydrogenase/DMSO reductase, domains 1-3"/>
    <property type="match status" value="1"/>
</dbReference>
<keyword evidence="3" id="KW-0500">Molybdenum</keyword>
<dbReference type="InterPro" id="IPR006656">
    <property type="entry name" value="Mopterin_OxRdtase"/>
</dbReference>
<keyword evidence="2" id="KW-0411">Iron-sulfur</keyword>
<dbReference type="STRING" id="410359.Pcal_1500"/>
<dbReference type="KEGG" id="pcl:Pcal_1500"/>
<dbReference type="Gene3D" id="3.40.50.740">
    <property type="match status" value="1"/>
</dbReference>
<dbReference type="Pfam" id="PF00384">
    <property type="entry name" value="Molybdopterin"/>
    <property type="match status" value="1"/>
</dbReference>
<dbReference type="PANTHER" id="PTHR43742:SF9">
    <property type="entry name" value="TETRATHIONATE REDUCTASE SUBUNIT A"/>
    <property type="match status" value="1"/>
</dbReference>
<dbReference type="eggNOG" id="arCOG01495">
    <property type="taxonomic scope" value="Archaea"/>
</dbReference>
<dbReference type="GO" id="GO:0051539">
    <property type="term" value="F:4 iron, 4 sulfur cluster binding"/>
    <property type="evidence" value="ECO:0007669"/>
    <property type="project" value="UniProtKB-KW"/>
</dbReference>
<dbReference type="CDD" id="cd02775">
    <property type="entry name" value="MopB_CT"/>
    <property type="match status" value="1"/>
</dbReference>
<keyword evidence="2" id="KW-0004">4Fe-4S</keyword>
<evidence type="ECO:0000256" key="2">
    <source>
        <dbReference type="ARBA" id="ARBA00022485"/>
    </source>
</evidence>
<dbReference type="Gene3D" id="2.40.40.20">
    <property type="match status" value="1"/>
</dbReference>
<organism evidence="9 10">
    <name type="scientific">Pyrobaculum calidifontis (strain DSM 21063 / JCM 11548 / VA1)</name>
    <dbReference type="NCBI Taxonomy" id="410359"/>
    <lineage>
        <taxon>Archaea</taxon>
        <taxon>Thermoproteota</taxon>
        <taxon>Thermoprotei</taxon>
        <taxon>Thermoproteales</taxon>
        <taxon>Thermoproteaceae</taxon>
        <taxon>Pyrobaculum</taxon>
    </lineage>
</organism>
<dbReference type="InterPro" id="IPR006311">
    <property type="entry name" value="TAT_signal"/>
</dbReference>
<evidence type="ECO:0000259" key="8">
    <source>
        <dbReference type="Pfam" id="PF01568"/>
    </source>
</evidence>
<evidence type="ECO:0000256" key="6">
    <source>
        <dbReference type="ARBA" id="ARBA00023002"/>
    </source>
</evidence>
<evidence type="ECO:0000256" key="4">
    <source>
        <dbReference type="ARBA" id="ARBA00022723"/>
    </source>
</evidence>
<feature type="domain" description="Molybdopterin oxidoreductase" evidence="7">
    <location>
        <begin position="128"/>
        <end position="616"/>
    </location>
</feature>
<dbReference type="SUPFAM" id="SSF50692">
    <property type="entry name" value="ADC-like"/>
    <property type="match status" value="1"/>
</dbReference>
<sequence>MGLREIKALPYVQHVYQVYTFHNKSFISIKFYGNMEISRRDFVKLAATVGVVSALPLTLTSAAQQTAQKTAAEEVKAPVICGACGAACGLIFVKRGDRMYLLPNLEHPQPGMCFRPASALQLWNHPLRLKKPLKRVGNRGEGKFQEVDWDTALNEIAQKLRDIVNKYGPESVAFTRHDVHSWILPFIASVLGTPNVVGHEGTCHNAPTVARGFVLGAGGPPSVDPDYENATYILLVGRNLDAAMGLVRQVAKARERGVKIVVVDPRAPNLAYSSVEWVPIIPGTDTAFVLSLINVIITRGLYDAAFLKKYTNAPFLIKPDGKPLTEKDLGGEGSAYLVYDNATKSLVPHDKAQDPALDYEGVVQTPQGEVRVKTAFKLLAERAAKYPPEEAEKITGVPAADIRRIAVEFATARGVAEDGWYAAKNGNELDLYMAILILNALVGNIDKRGGLCFQESAKYPNAVTTAAGKVVTIFQVCDVGITAQELPAPKAQRVDKVAYPLATSVFDALLDAIITEKPYPIKALFIVGTAPFTRDVNTEKLKQALSKLELVVAIDILPQDHVDWCDYVLPDLMFLERGEMGTMKWSLHAGVVYSEKVLDPPPGVDARNAFWALMEIIRRAFPEKAAAVGYTEKYADPHAFEEYEEAIKKAVIISLANAWNLDPARLEEELKAKGFYVFKKKSYEARPYKTPLGTPSGKVEIYALRALQYNRDPLPDWRPPLYKVPSAPDEFYLVNGKDQIISAHMVMVKNAKWIVDRTVWMNPVDAERLGVKDGDVVELEGLDNGFKAKAVVKVTNRVRPGVLFTYAMAGGRTSRLLTGEYEFLREGVNPEWFASGKLEPVSGSAATNASVRVRRL</sequence>
<dbReference type="GO" id="GO:0043546">
    <property type="term" value="F:molybdopterin cofactor binding"/>
    <property type="evidence" value="ECO:0007669"/>
    <property type="project" value="InterPro"/>
</dbReference>
<keyword evidence="4" id="KW-0479">Metal-binding</keyword>
<keyword evidence="2" id="KW-0408">Iron</keyword>
<proteinExistence type="inferred from homology"/>
<keyword evidence="10" id="KW-1185">Reference proteome</keyword>
<dbReference type="GO" id="GO:0046872">
    <property type="term" value="F:metal ion binding"/>
    <property type="evidence" value="ECO:0007669"/>
    <property type="project" value="UniProtKB-KW"/>
</dbReference>
<dbReference type="InterPro" id="IPR006657">
    <property type="entry name" value="MoPterin_dinucl-bd_dom"/>
</dbReference>
<dbReference type="EMBL" id="CP000561">
    <property type="protein sequence ID" value="ABO08919.1"/>
    <property type="molecule type" value="Genomic_DNA"/>
</dbReference>